<evidence type="ECO:0000256" key="1">
    <source>
        <dbReference type="SAM" id="Phobius"/>
    </source>
</evidence>
<gene>
    <name evidence="2" type="ORF">IAC18_00910</name>
</gene>
<accession>A0A9D1JUT5</accession>
<protein>
    <submittedName>
        <fullName evidence="2">Uncharacterized protein</fullName>
    </submittedName>
</protein>
<proteinExistence type="predicted"/>
<dbReference type="AlphaFoldDB" id="A0A9D1JUT5"/>
<sequence length="125" mass="13485">MRSGTKMLRIASLLQIIFGLGYFLLARFLLGEGEVVLGDMSGEDALMTVLISYGGCAFQVLAGLLGLALSNKKSVITVLFGILLFIPVLANFLKTEGNIAVIVVTAVTLVFPYLYLHAAWKNFKA</sequence>
<feature type="transmembrane region" description="Helical" evidence="1">
    <location>
        <begin position="45"/>
        <end position="68"/>
    </location>
</feature>
<comment type="caution">
    <text evidence="2">The sequence shown here is derived from an EMBL/GenBank/DDBJ whole genome shotgun (WGS) entry which is preliminary data.</text>
</comment>
<reference evidence="2" key="1">
    <citation type="submission" date="2020-10" db="EMBL/GenBank/DDBJ databases">
        <authorList>
            <person name="Gilroy R."/>
        </authorList>
    </citation>
    <scope>NUCLEOTIDE SEQUENCE</scope>
    <source>
        <strain evidence="2">ChiHjej10B9-9673</strain>
    </source>
</reference>
<name>A0A9D1JUT5_9FIRM</name>
<dbReference type="EMBL" id="DVJK01000028">
    <property type="protein sequence ID" value="HIS66098.1"/>
    <property type="molecule type" value="Genomic_DNA"/>
</dbReference>
<keyword evidence="1" id="KW-0472">Membrane</keyword>
<reference evidence="2" key="2">
    <citation type="journal article" date="2021" name="PeerJ">
        <title>Extensive microbial diversity within the chicken gut microbiome revealed by metagenomics and culture.</title>
        <authorList>
            <person name="Gilroy R."/>
            <person name="Ravi A."/>
            <person name="Getino M."/>
            <person name="Pursley I."/>
            <person name="Horton D.L."/>
            <person name="Alikhan N.F."/>
            <person name="Baker D."/>
            <person name="Gharbi K."/>
            <person name="Hall N."/>
            <person name="Watson M."/>
            <person name="Adriaenssens E.M."/>
            <person name="Foster-Nyarko E."/>
            <person name="Jarju S."/>
            <person name="Secka A."/>
            <person name="Antonio M."/>
            <person name="Oren A."/>
            <person name="Chaudhuri R.R."/>
            <person name="La Ragione R."/>
            <person name="Hildebrand F."/>
            <person name="Pallen M.J."/>
        </authorList>
    </citation>
    <scope>NUCLEOTIDE SEQUENCE</scope>
    <source>
        <strain evidence="2">ChiHjej10B9-9673</strain>
    </source>
</reference>
<organism evidence="2 3">
    <name type="scientific">Candidatus Scatomorpha merdipullorum</name>
    <dbReference type="NCBI Taxonomy" id="2840927"/>
    <lineage>
        <taxon>Bacteria</taxon>
        <taxon>Bacillati</taxon>
        <taxon>Bacillota</taxon>
        <taxon>Clostridia</taxon>
        <taxon>Eubacteriales</taxon>
        <taxon>Candidatus Scatomorpha</taxon>
    </lineage>
</organism>
<dbReference type="Proteomes" id="UP000824001">
    <property type="component" value="Unassembled WGS sequence"/>
</dbReference>
<feature type="transmembrane region" description="Helical" evidence="1">
    <location>
        <begin position="99"/>
        <end position="116"/>
    </location>
</feature>
<evidence type="ECO:0000313" key="2">
    <source>
        <dbReference type="EMBL" id="HIS66098.1"/>
    </source>
</evidence>
<keyword evidence="1" id="KW-0812">Transmembrane</keyword>
<evidence type="ECO:0000313" key="3">
    <source>
        <dbReference type="Proteomes" id="UP000824001"/>
    </source>
</evidence>
<keyword evidence="1" id="KW-1133">Transmembrane helix</keyword>
<feature type="transmembrane region" description="Helical" evidence="1">
    <location>
        <begin position="75"/>
        <end position="93"/>
    </location>
</feature>
<feature type="transmembrane region" description="Helical" evidence="1">
    <location>
        <begin position="7"/>
        <end position="25"/>
    </location>
</feature>